<dbReference type="AlphaFoldDB" id="A0A2M6WDC0"/>
<dbReference type="SUPFAM" id="SSF51735">
    <property type="entry name" value="NAD(P)-binding Rossmann-fold domains"/>
    <property type="match status" value="1"/>
</dbReference>
<feature type="domain" description="NAD-dependent epimerase/dehydratase" evidence="2">
    <location>
        <begin position="3"/>
        <end position="235"/>
    </location>
</feature>
<proteinExistence type="inferred from homology"/>
<dbReference type="Proteomes" id="UP000230543">
    <property type="component" value="Unassembled WGS sequence"/>
</dbReference>
<dbReference type="InterPro" id="IPR001509">
    <property type="entry name" value="Epimerase_deHydtase"/>
</dbReference>
<evidence type="ECO:0000313" key="4">
    <source>
        <dbReference type="Proteomes" id="UP000230543"/>
    </source>
</evidence>
<organism evidence="3 4">
    <name type="scientific">Candidatus Komeilibacteria bacterium CG10_big_fil_rev_8_21_14_0_10_41_13</name>
    <dbReference type="NCBI Taxonomy" id="1974476"/>
    <lineage>
        <taxon>Bacteria</taxon>
        <taxon>Candidatus Komeiliibacteriota</taxon>
    </lineage>
</organism>
<dbReference type="Gene3D" id="3.40.50.720">
    <property type="entry name" value="NAD(P)-binding Rossmann-like Domain"/>
    <property type="match status" value="1"/>
</dbReference>
<name>A0A2M6WDC0_9BACT</name>
<dbReference type="Pfam" id="PF01370">
    <property type="entry name" value="Epimerase"/>
    <property type="match status" value="1"/>
</dbReference>
<reference evidence="4" key="1">
    <citation type="submission" date="2017-09" db="EMBL/GenBank/DDBJ databases">
        <title>Depth-based differentiation of microbial function through sediment-hosted aquifers and enrichment of novel symbionts in the deep terrestrial subsurface.</title>
        <authorList>
            <person name="Probst A.J."/>
            <person name="Ladd B."/>
            <person name="Jarett J.K."/>
            <person name="Geller-Mcgrath D.E."/>
            <person name="Sieber C.M.K."/>
            <person name="Emerson J.B."/>
            <person name="Anantharaman K."/>
            <person name="Thomas B.C."/>
            <person name="Malmstrom R."/>
            <person name="Stieglmeier M."/>
            <person name="Klingl A."/>
            <person name="Woyke T."/>
            <person name="Ryan C.M."/>
            <person name="Banfield J.F."/>
        </authorList>
    </citation>
    <scope>NUCLEOTIDE SEQUENCE [LARGE SCALE GENOMIC DNA]</scope>
</reference>
<sequence length="302" mass="34117">MKILVTGGAGFIGSHLVDKLVKHNHRVIVVDNLSTGQKKFVNKKAKFYKLSITNPKLKEVFQREKPEFVYHLAAQKSVTYSVNRPLDDATTNIWGSFRVKENCLKFGVKKLVYMSTGGAIYGDVKYLPWNEKAPVMPESPYGLSKLTVDNYLQNHYGPRKGLNFVSFRPANIYGPRQDPHGEAGVVAIFISNLLNNKSCYIFGNGKQTRDYVYVDDLIDACYKALKKGQGIYNIGTGKETSVNMLYHLISGLISEQKPVYKPARPGEVIRSAVKSSRIKKDLNWQPKTDLIRGIKKTIEYFK</sequence>
<dbReference type="Gene3D" id="3.90.25.10">
    <property type="entry name" value="UDP-galactose 4-epimerase, domain 1"/>
    <property type="match status" value="1"/>
</dbReference>
<comment type="similarity">
    <text evidence="1">Belongs to the NAD(P)-dependent epimerase/dehydratase family.</text>
</comment>
<accession>A0A2M6WDC0</accession>
<evidence type="ECO:0000256" key="1">
    <source>
        <dbReference type="ARBA" id="ARBA00007637"/>
    </source>
</evidence>
<dbReference type="PANTHER" id="PTHR43000">
    <property type="entry name" value="DTDP-D-GLUCOSE 4,6-DEHYDRATASE-RELATED"/>
    <property type="match status" value="1"/>
</dbReference>
<dbReference type="InterPro" id="IPR036291">
    <property type="entry name" value="NAD(P)-bd_dom_sf"/>
</dbReference>
<gene>
    <name evidence="3" type="ORF">COU22_00260</name>
</gene>
<evidence type="ECO:0000313" key="3">
    <source>
        <dbReference type="EMBL" id="PIT90778.1"/>
    </source>
</evidence>
<comment type="caution">
    <text evidence="3">The sequence shown here is derived from an EMBL/GenBank/DDBJ whole genome shotgun (WGS) entry which is preliminary data.</text>
</comment>
<evidence type="ECO:0000259" key="2">
    <source>
        <dbReference type="Pfam" id="PF01370"/>
    </source>
</evidence>
<protein>
    <submittedName>
        <fullName evidence="3">UDP-glucose 4-epimerase</fullName>
    </submittedName>
</protein>
<dbReference type="EMBL" id="PFBO01000010">
    <property type="protein sequence ID" value="PIT90778.1"/>
    <property type="molecule type" value="Genomic_DNA"/>
</dbReference>